<name>A0AAV4P8D1_9ARAC</name>
<dbReference type="AlphaFoldDB" id="A0AAV4P8D1"/>
<evidence type="ECO:0000313" key="1">
    <source>
        <dbReference type="EMBL" id="GIX93253.1"/>
    </source>
</evidence>
<protein>
    <recommendedName>
        <fullName evidence="3">Prolamin-like domain-containing protein</fullName>
    </recommendedName>
</protein>
<evidence type="ECO:0008006" key="3">
    <source>
        <dbReference type="Google" id="ProtNLM"/>
    </source>
</evidence>
<accession>A0AAV4P8D1</accession>
<dbReference type="Proteomes" id="UP001054837">
    <property type="component" value="Unassembled WGS sequence"/>
</dbReference>
<gene>
    <name evidence="1" type="ORF">CDAR_435701</name>
</gene>
<proteinExistence type="predicted"/>
<sequence>MVNPECCQRILRYSTANPFIQSLGVRQSSPPSRTEPRAELQAIPKLCLRYAAHGFVFGGLECAGIIRVVTNELGRDISHDAYNCDITVFQSVCHLNNGVCEDGLERCSGFISKFRAQCQSRV</sequence>
<dbReference type="EMBL" id="BPLQ01002481">
    <property type="protein sequence ID" value="GIX93253.1"/>
    <property type="molecule type" value="Genomic_DNA"/>
</dbReference>
<evidence type="ECO:0000313" key="2">
    <source>
        <dbReference type="Proteomes" id="UP001054837"/>
    </source>
</evidence>
<organism evidence="1 2">
    <name type="scientific">Caerostris darwini</name>
    <dbReference type="NCBI Taxonomy" id="1538125"/>
    <lineage>
        <taxon>Eukaryota</taxon>
        <taxon>Metazoa</taxon>
        <taxon>Ecdysozoa</taxon>
        <taxon>Arthropoda</taxon>
        <taxon>Chelicerata</taxon>
        <taxon>Arachnida</taxon>
        <taxon>Araneae</taxon>
        <taxon>Araneomorphae</taxon>
        <taxon>Entelegynae</taxon>
        <taxon>Araneoidea</taxon>
        <taxon>Araneidae</taxon>
        <taxon>Caerostris</taxon>
    </lineage>
</organism>
<comment type="caution">
    <text evidence="1">The sequence shown here is derived from an EMBL/GenBank/DDBJ whole genome shotgun (WGS) entry which is preliminary data.</text>
</comment>
<keyword evidence="2" id="KW-1185">Reference proteome</keyword>
<reference evidence="1 2" key="1">
    <citation type="submission" date="2021-06" db="EMBL/GenBank/DDBJ databases">
        <title>Caerostris darwini draft genome.</title>
        <authorList>
            <person name="Kono N."/>
            <person name="Arakawa K."/>
        </authorList>
    </citation>
    <scope>NUCLEOTIDE SEQUENCE [LARGE SCALE GENOMIC DNA]</scope>
</reference>